<dbReference type="GO" id="GO:0050727">
    <property type="term" value="P:regulation of inflammatory response"/>
    <property type="evidence" value="ECO:0007669"/>
    <property type="project" value="TreeGrafter"/>
</dbReference>
<dbReference type="InParanoid" id="A0A7J8E278"/>
<dbReference type="InterPro" id="IPR036179">
    <property type="entry name" value="Ig-like_dom_sf"/>
</dbReference>
<evidence type="ECO:0000313" key="18">
    <source>
        <dbReference type="EMBL" id="KAF6429470.1"/>
    </source>
</evidence>
<evidence type="ECO:0000256" key="6">
    <source>
        <dbReference type="ARBA" id="ARBA00022801"/>
    </source>
</evidence>
<reference evidence="18 19" key="1">
    <citation type="journal article" date="2020" name="Nature">
        <title>Six reference-quality genomes reveal evolution of bat adaptations.</title>
        <authorList>
            <person name="Jebb D."/>
            <person name="Huang Z."/>
            <person name="Pippel M."/>
            <person name="Hughes G.M."/>
            <person name="Lavrichenko K."/>
            <person name="Devanna P."/>
            <person name="Winkler S."/>
            <person name="Jermiin L.S."/>
            <person name="Skirmuntt E.C."/>
            <person name="Katzourakis A."/>
            <person name="Burkitt-Gray L."/>
            <person name="Ray D.A."/>
            <person name="Sullivan K.A.M."/>
            <person name="Roscito J.G."/>
            <person name="Kirilenko B.M."/>
            <person name="Davalos L.M."/>
            <person name="Corthals A.P."/>
            <person name="Power M.L."/>
            <person name="Jones G."/>
            <person name="Ransome R.D."/>
            <person name="Dechmann D.K.N."/>
            <person name="Locatelli A.G."/>
            <person name="Puechmaille S.J."/>
            <person name="Fedrigo O."/>
            <person name="Jarvis E.D."/>
            <person name="Hiller M."/>
            <person name="Vernes S.C."/>
            <person name="Myers E.W."/>
            <person name="Teeling E.C."/>
        </authorList>
    </citation>
    <scope>NUCLEOTIDE SEQUENCE [LARGE SCALE GENOMIC DNA]</scope>
    <source>
        <strain evidence="18">MMolMol1</strain>
        <tissue evidence="18">Muscle</tissue>
    </source>
</reference>
<keyword evidence="9 14" id="KW-0472">Membrane</keyword>
<evidence type="ECO:0000256" key="5">
    <source>
        <dbReference type="ARBA" id="ARBA00022737"/>
    </source>
</evidence>
<keyword evidence="8" id="KW-0520">NAD</keyword>
<dbReference type="FunFam" id="2.60.40.10:FF:001302">
    <property type="entry name" value="Interleukin 1 receptor like 2"/>
    <property type="match status" value="1"/>
</dbReference>
<evidence type="ECO:0000256" key="13">
    <source>
        <dbReference type="ARBA" id="ARBA00023319"/>
    </source>
</evidence>
<dbReference type="PROSITE" id="PS50835">
    <property type="entry name" value="IG_LIKE"/>
    <property type="match status" value="3"/>
</dbReference>
<dbReference type="AlphaFoldDB" id="A0A7J8E278"/>
<keyword evidence="5" id="KW-0677">Repeat</keyword>
<dbReference type="SMART" id="SM00255">
    <property type="entry name" value="TIR"/>
    <property type="match status" value="1"/>
</dbReference>
<dbReference type="EMBL" id="JACASF010000015">
    <property type="protein sequence ID" value="KAF6429470.1"/>
    <property type="molecule type" value="Genomic_DNA"/>
</dbReference>
<dbReference type="Pfam" id="PF01582">
    <property type="entry name" value="TIR"/>
    <property type="match status" value="1"/>
</dbReference>
<keyword evidence="11 18" id="KW-0675">Receptor</keyword>
<evidence type="ECO:0000256" key="9">
    <source>
        <dbReference type="ARBA" id="ARBA00023136"/>
    </source>
</evidence>
<keyword evidence="10" id="KW-1015">Disulfide bond</keyword>
<dbReference type="InterPro" id="IPR007110">
    <property type="entry name" value="Ig-like_dom"/>
</dbReference>
<keyword evidence="3 14" id="KW-0812">Transmembrane</keyword>
<proteinExistence type="inferred from homology"/>
<gene>
    <name evidence="18" type="ORF">HJG59_006738</name>
</gene>
<dbReference type="PROSITE" id="PS50104">
    <property type="entry name" value="TIR"/>
    <property type="match status" value="1"/>
</dbReference>
<sequence length="566" mass="64253">MGWESGGATRGWAPTPDMGAVSLLLCGLSIALPHFIRADECQDIHVENETPSANQPFAFNCTYPWLTPGKARVTWYKYPSKIPVSKNIQSRIYQDQNWILFLPLTQGDSGIYQCVINSTNTCHQTHVNITVLETRWCGTPGNSPMNVSGDNQQILHDGVDNSLVCYLTFPKSFHLDSFKWYKNCQEIKGERFIPWRNHLSVNNVSAEDRGHYICEARLTRTGRQYRVSHGITAHVKNVGCGTRIPKITYPINNTIEVQLGSTLIVNCNITDSRDNTNLRGWTVRGTWVNFDYNESQRIQEGNEIYVSSQEHMFYTVNVTILEVKREDYGHPFTCRAGVSAAYFILRPPVADFQAHLIGGLLAFVGVAVFVLCIYNTFRIDIVLCYRSAFHSTGTTEDGKLYDAYVLCPQPPRGRRSPDVDALVLKALPEVLESQCGYKLFILGRDEFPGQAVANVIDENIRLCRRLIIILVPESLDFDLLKNMSEEQIAVYNALIQDGMKIILIEVEKVKNYASMPESIQYIKQKHGSVQWSKDFTEELPCAKTKFWKKVRYRMPPKRFPPPPASC</sequence>
<keyword evidence="7 14" id="KW-1133">Transmembrane helix</keyword>
<dbReference type="InterPro" id="IPR035897">
    <property type="entry name" value="Toll_tir_struct_dom_sf"/>
</dbReference>
<dbReference type="InterPro" id="IPR013783">
    <property type="entry name" value="Ig-like_fold"/>
</dbReference>
<dbReference type="InterPro" id="IPR015621">
    <property type="entry name" value="IL-1_rcpt_fam"/>
</dbReference>
<keyword evidence="6" id="KW-0378">Hydrolase</keyword>
<dbReference type="GO" id="GO:0016787">
    <property type="term" value="F:hydrolase activity"/>
    <property type="evidence" value="ECO:0007669"/>
    <property type="project" value="UniProtKB-KW"/>
</dbReference>
<keyword evidence="4 15" id="KW-0732">Signal</keyword>
<dbReference type="GO" id="GO:0016020">
    <property type="term" value="C:membrane"/>
    <property type="evidence" value="ECO:0007669"/>
    <property type="project" value="UniProtKB-SubCell"/>
</dbReference>
<dbReference type="Pfam" id="PF13895">
    <property type="entry name" value="Ig_2"/>
    <property type="match status" value="1"/>
</dbReference>
<dbReference type="PRINTS" id="PR01536">
    <property type="entry name" value="INTRLKN1R12F"/>
</dbReference>
<dbReference type="InterPro" id="IPR003599">
    <property type="entry name" value="Ig_sub"/>
</dbReference>
<keyword evidence="19" id="KW-1185">Reference proteome</keyword>
<dbReference type="GO" id="GO:0004908">
    <property type="term" value="F:interleukin-1 receptor activity"/>
    <property type="evidence" value="ECO:0007669"/>
    <property type="project" value="InterPro"/>
</dbReference>
<dbReference type="InterPro" id="IPR003598">
    <property type="entry name" value="Ig_sub2"/>
</dbReference>
<evidence type="ECO:0000259" key="16">
    <source>
        <dbReference type="PROSITE" id="PS50104"/>
    </source>
</evidence>
<evidence type="ECO:0000256" key="7">
    <source>
        <dbReference type="ARBA" id="ARBA00022989"/>
    </source>
</evidence>
<evidence type="ECO:0000256" key="1">
    <source>
        <dbReference type="ARBA" id="ARBA00004479"/>
    </source>
</evidence>
<keyword evidence="12" id="KW-0325">Glycoprotein</keyword>
<feature type="chain" id="PRO_5029640334" evidence="15">
    <location>
        <begin position="39"/>
        <end position="566"/>
    </location>
</feature>
<feature type="transmembrane region" description="Helical" evidence="14">
    <location>
        <begin position="356"/>
        <end position="377"/>
    </location>
</feature>
<comment type="similarity">
    <text evidence="2">Belongs to the interleukin-1 receptor family.</text>
</comment>
<keyword evidence="13" id="KW-0393">Immunoglobulin domain</keyword>
<evidence type="ECO:0000313" key="19">
    <source>
        <dbReference type="Proteomes" id="UP000550707"/>
    </source>
</evidence>
<feature type="signal peptide" evidence="15">
    <location>
        <begin position="1"/>
        <end position="38"/>
    </location>
</feature>
<comment type="subcellular location">
    <subcellularLocation>
        <location evidence="1">Membrane</location>
        <topology evidence="1">Single-pass type I membrane protein</topology>
    </subcellularLocation>
</comment>
<dbReference type="FunFam" id="3.40.50.10140:FF:000002">
    <property type="entry name" value="Interleukin 1 receptor accessory protein"/>
    <property type="match status" value="1"/>
</dbReference>
<dbReference type="PANTHER" id="PTHR11890">
    <property type="entry name" value="INTERLEUKIN-1 RECEPTOR FAMILY MEMBER"/>
    <property type="match status" value="1"/>
</dbReference>
<dbReference type="SMART" id="SM00408">
    <property type="entry name" value="IGc2"/>
    <property type="match status" value="2"/>
</dbReference>
<evidence type="ECO:0000256" key="12">
    <source>
        <dbReference type="ARBA" id="ARBA00023180"/>
    </source>
</evidence>
<feature type="domain" description="TIR" evidence="16">
    <location>
        <begin position="399"/>
        <end position="554"/>
    </location>
</feature>
<protein>
    <submittedName>
        <fullName evidence="18">Interleukin 1 receptor like 2</fullName>
    </submittedName>
</protein>
<dbReference type="SUPFAM" id="SSF48726">
    <property type="entry name" value="Immunoglobulin"/>
    <property type="match status" value="3"/>
</dbReference>
<feature type="domain" description="Ig-like" evidence="17">
    <location>
        <begin position="245"/>
        <end position="336"/>
    </location>
</feature>
<dbReference type="InterPro" id="IPR000157">
    <property type="entry name" value="TIR_dom"/>
</dbReference>
<evidence type="ECO:0000256" key="10">
    <source>
        <dbReference type="ARBA" id="ARBA00023157"/>
    </source>
</evidence>
<accession>A0A7J8E278</accession>
<evidence type="ECO:0000256" key="14">
    <source>
        <dbReference type="SAM" id="Phobius"/>
    </source>
</evidence>
<dbReference type="FunCoup" id="A0A7J8E278">
    <property type="interactions" value="42"/>
</dbReference>
<evidence type="ECO:0000259" key="17">
    <source>
        <dbReference type="PROSITE" id="PS50835"/>
    </source>
</evidence>
<dbReference type="SMART" id="SM00409">
    <property type="entry name" value="IG"/>
    <property type="match status" value="3"/>
</dbReference>
<evidence type="ECO:0000256" key="3">
    <source>
        <dbReference type="ARBA" id="ARBA00022692"/>
    </source>
</evidence>
<organism evidence="18 19">
    <name type="scientific">Molossus molossus</name>
    <name type="common">Pallas' mastiff bat</name>
    <name type="synonym">Vespertilio molossus</name>
    <dbReference type="NCBI Taxonomy" id="27622"/>
    <lineage>
        <taxon>Eukaryota</taxon>
        <taxon>Metazoa</taxon>
        <taxon>Chordata</taxon>
        <taxon>Craniata</taxon>
        <taxon>Vertebrata</taxon>
        <taxon>Euteleostomi</taxon>
        <taxon>Mammalia</taxon>
        <taxon>Eutheria</taxon>
        <taxon>Laurasiatheria</taxon>
        <taxon>Chiroptera</taxon>
        <taxon>Yangochiroptera</taxon>
        <taxon>Molossidae</taxon>
        <taxon>Molossus</taxon>
    </lineage>
</organism>
<evidence type="ECO:0000256" key="4">
    <source>
        <dbReference type="ARBA" id="ARBA00022729"/>
    </source>
</evidence>
<dbReference type="FunFam" id="2.60.40.10:FF:000188">
    <property type="entry name" value="Interleukin-1 receptor accessory protein-like 1"/>
    <property type="match status" value="1"/>
</dbReference>
<name>A0A7J8E278_MOLMO</name>
<dbReference type="Gene3D" id="2.60.40.10">
    <property type="entry name" value="Immunoglobulins"/>
    <property type="match status" value="3"/>
</dbReference>
<evidence type="ECO:0000256" key="15">
    <source>
        <dbReference type="SAM" id="SignalP"/>
    </source>
</evidence>
<dbReference type="InterPro" id="IPR004074">
    <property type="entry name" value="IL-1_rcpt_I/II-typ"/>
</dbReference>
<dbReference type="Gene3D" id="3.40.50.10140">
    <property type="entry name" value="Toll/interleukin-1 receptor homology (TIR) domain"/>
    <property type="match status" value="1"/>
</dbReference>
<evidence type="ECO:0000256" key="11">
    <source>
        <dbReference type="ARBA" id="ARBA00023170"/>
    </source>
</evidence>
<feature type="domain" description="Ig-like" evidence="17">
    <location>
        <begin position="140"/>
        <end position="228"/>
    </location>
</feature>
<dbReference type="Proteomes" id="UP000550707">
    <property type="component" value="Unassembled WGS sequence"/>
</dbReference>
<evidence type="ECO:0000256" key="2">
    <source>
        <dbReference type="ARBA" id="ARBA00009752"/>
    </source>
</evidence>
<evidence type="ECO:0000256" key="8">
    <source>
        <dbReference type="ARBA" id="ARBA00023027"/>
    </source>
</evidence>
<feature type="domain" description="Ig-like" evidence="17">
    <location>
        <begin position="33"/>
        <end position="130"/>
    </location>
</feature>
<dbReference type="PANTHER" id="PTHR11890:SF9">
    <property type="entry name" value="INTERLEUKIN-1 RECEPTOR-LIKE 2"/>
    <property type="match status" value="1"/>
</dbReference>
<dbReference type="PRINTS" id="PR01537">
    <property type="entry name" value="INTRLKN1R1F"/>
</dbReference>
<comment type="caution">
    <text evidence="18">The sequence shown here is derived from an EMBL/GenBank/DDBJ whole genome shotgun (WGS) entry which is preliminary data.</text>
</comment>
<dbReference type="SUPFAM" id="SSF52200">
    <property type="entry name" value="Toll/Interleukin receptor TIR domain"/>
    <property type="match status" value="1"/>
</dbReference>